<feature type="compositionally biased region" description="Low complexity" evidence="2">
    <location>
        <begin position="46"/>
        <end position="59"/>
    </location>
</feature>
<evidence type="ECO:0000313" key="4">
    <source>
        <dbReference type="Proteomes" id="UP000037923"/>
    </source>
</evidence>
<evidence type="ECO:0000256" key="1">
    <source>
        <dbReference type="SAM" id="Coils"/>
    </source>
</evidence>
<feature type="coiled-coil region" evidence="1">
    <location>
        <begin position="663"/>
        <end position="702"/>
    </location>
</feature>
<dbReference type="AlphaFoldDB" id="A0A0N0DXJ6"/>
<dbReference type="GeneID" id="26902932"/>
<feature type="region of interest" description="Disordered" evidence="2">
    <location>
        <begin position="625"/>
        <end position="651"/>
    </location>
</feature>
<gene>
    <name evidence="3" type="ORF">ABB37_02641</name>
</gene>
<reference evidence="3 4" key="1">
    <citation type="submission" date="2015-07" db="EMBL/GenBank/DDBJ databases">
        <title>High-quality genome of monoxenous trypanosomatid Leptomonas pyrrhocoris.</title>
        <authorList>
            <person name="Flegontov P."/>
            <person name="Butenko A."/>
            <person name="Firsov S."/>
            <person name="Vlcek C."/>
            <person name="Logacheva M.D."/>
            <person name="Field M."/>
            <person name="Filatov D."/>
            <person name="Flegontova O."/>
            <person name="Gerasimov E."/>
            <person name="Jackson A.P."/>
            <person name="Kelly S."/>
            <person name="Opperdoes F."/>
            <person name="O'Reilly A."/>
            <person name="Votypka J."/>
            <person name="Yurchenko V."/>
            <person name="Lukes J."/>
        </authorList>
    </citation>
    <scope>NUCLEOTIDE SEQUENCE [LARGE SCALE GENOMIC DNA]</scope>
    <source>
        <strain evidence="3">H10</strain>
    </source>
</reference>
<feature type="region of interest" description="Disordered" evidence="2">
    <location>
        <begin position="41"/>
        <end position="159"/>
    </location>
</feature>
<organism evidence="3 4">
    <name type="scientific">Leptomonas pyrrhocoris</name>
    <name type="common">Firebug parasite</name>
    <dbReference type="NCBI Taxonomy" id="157538"/>
    <lineage>
        <taxon>Eukaryota</taxon>
        <taxon>Discoba</taxon>
        <taxon>Euglenozoa</taxon>
        <taxon>Kinetoplastea</taxon>
        <taxon>Metakinetoplastina</taxon>
        <taxon>Trypanosomatida</taxon>
        <taxon>Trypanosomatidae</taxon>
        <taxon>Leishmaniinae</taxon>
        <taxon>Leptomonas</taxon>
    </lineage>
</organism>
<protein>
    <submittedName>
        <fullName evidence="3">Uncharacterized protein</fullName>
    </submittedName>
</protein>
<sequence length="703" mass="75096">MDVPYATPLVWVCLACGQLAPYHASPNDLMDSANAMDLPLTPVLASPPTSHLPSPSLPHRVGGMARDPDVEQHGSLDSSNSSGATISGESDSCTDAARRRSSRHQSRRRCGLSREREQLCGSAELGARRSAPAVSHHQRRQPGQRQPQRSFENNGFNHTEGVAGVRGAAPRTQYACPAVQSLAALLVEGHLVGSREMRFCENCREVRCTELRKASDMMSHNDVGADGVAVVVTGRTEVADALGNVGPVRHGAEAVTRHSHSPFPSSDNTYDSNVPSSGFSHAGDTRRVVGNSPATSAFLYLSHRPSHVINDADGAVEERSPSPCTSQQSVPQYATSPSPSSFVSATGGEFQSKREIPSVHLVVALSVARLMLKLKNAAVTIIRNFHPLSPSLPAPRARRCDTSAEEEEESDGVNGDAADRPCRYVNGHRWAHSNKSASPPPQRHPRAPASTAAGITAFPSCGSPATSYQPRLFPFLSSSLDEAGLVGGVDSNGLSGNSFSTTTLSQPSRKPQQQQKQHSSCSSRNSNPPAEEYAPGDRDLSSIVSTEGASPDTHPLFLKSVAAEANGVDNAAALSSAPHTTTMTPSGAVLRLRKEKWNSMSVPEALWRLVLPSFSSPFLGSNEEVNLRSSRGGSCHSTPQRGGSSGGGADGLCRPYRGFRGEVEEAVWRLDSMQLEVAKLRLEQILSEVAAEQARREREDRKM</sequence>
<evidence type="ECO:0000256" key="2">
    <source>
        <dbReference type="SAM" id="MobiDB-lite"/>
    </source>
</evidence>
<dbReference type="Proteomes" id="UP000037923">
    <property type="component" value="Unassembled WGS sequence"/>
</dbReference>
<dbReference type="RefSeq" id="XP_015661321.1">
    <property type="nucleotide sequence ID" value="XM_015799719.1"/>
</dbReference>
<feature type="compositionally biased region" description="Polar residues" evidence="2">
    <location>
        <begin position="262"/>
        <end position="279"/>
    </location>
</feature>
<name>A0A0N0DXJ6_LEPPY</name>
<dbReference type="OrthoDB" id="266601at2759"/>
<keyword evidence="4" id="KW-1185">Reference proteome</keyword>
<feature type="region of interest" description="Disordered" evidence="2">
    <location>
        <begin position="392"/>
        <end position="455"/>
    </location>
</feature>
<dbReference type="VEuPathDB" id="TriTrypDB:LpyrH10_04_1910"/>
<feature type="region of interest" description="Disordered" evidence="2">
    <location>
        <begin position="314"/>
        <end position="340"/>
    </location>
</feature>
<dbReference type="OMA" id="ESEHEHW"/>
<keyword evidence="1" id="KW-0175">Coiled coil</keyword>
<proteinExistence type="predicted"/>
<evidence type="ECO:0000313" key="3">
    <source>
        <dbReference type="EMBL" id="KPA82882.1"/>
    </source>
</evidence>
<feature type="compositionally biased region" description="Basic residues" evidence="2">
    <location>
        <begin position="99"/>
        <end position="111"/>
    </location>
</feature>
<comment type="caution">
    <text evidence="3">The sequence shown here is derived from an EMBL/GenBank/DDBJ whole genome shotgun (WGS) entry which is preliminary data.</text>
</comment>
<feature type="region of interest" description="Disordered" evidence="2">
    <location>
        <begin position="497"/>
        <end position="551"/>
    </location>
</feature>
<feature type="compositionally biased region" description="Low complexity" evidence="2">
    <location>
        <begin position="505"/>
        <end position="524"/>
    </location>
</feature>
<feature type="region of interest" description="Disordered" evidence="2">
    <location>
        <begin position="255"/>
        <end position="287"/>
    </location>
</feature>
<feature type="compositionally biased region" description="Polar residues" evidence="2">
    <location>
        <begin position="625"/>
        <end position="641"/>
    </location>
</feature>
<feature type="compositionally biased region" description="Polar residues" evidence="2">
    <location>
        <begin position="75"/>
        <end position="93"/>
    </location>
</feature>
<feature type="compositionally biased region" description="Polar residues" evidence="2">
    <location>
        <begin position="322"/>
        <end position="340"/>
    </location>
</feature>
<accession>A0A0N0DXJ6</accession>
<dbReference type="EMBL" id="LGTL01000004">
    <property type="protein sequence ID" value="KPA82882.1"/>
    <property type="molecule type" value="Genomic_DNA"/>
</dbReference>